<dbReference type="EMBL" id="JACCBU010000001">
    <property type="protein sequence ID" value="NYE69949.1"/>
    <property type="molecule type" value="Genomic_DNA"/>
</dbReference>
<dbReference type="Proteomes" id="UP000569914">
    <property type="component" value="Unassembled WGS sequence"/>
</dbReference>
<gene>
    <name evidence="1" type="ORF">BKA15_001278</name>
</gene>
<reference evidence="1 2" key="1">
    <citation type="submission" date="2020-07" db="EMBL/GenBank/DDBJ databases">
        <title>Sequencing the genomes of 1000 actinobacteria strains.</title>
        <authorList>
            <person name="Klenk H.-P."/>
        </authorList>
    </citation>
    <scope>NUCLEOTIDE SEQUENCE [LARGE SCALE GENOMIC DNA]</scope>
    <source>
        <strain evidence="1 2">DSM 22083</strain>
    </source>
</reference>
<organism evidence="1 2">
    <name type="scientific">Microlunatus parietis</name>
    <dbReference type="NCBI Taxonomy" id="682979"/>
    <lineage>
        <taxon>Bacteria</taxon>
        <taxon>Bacillati</taxon>
        <taxon>Actinomycetota</taxon>
        <taxon>Actinomycetes</taxon>
        <taxon>Propionibacteriales</taxon>
        <taxon>Propionibacteriaceae</taxon>
        <taxon>Microlunatus</taxon>
    </lineage>
</organism>
<keyword evidence="2" id="KW-1185">Reference proteome</keyword>
<protein>
    <submittedName>
        <fullName evidence="1">Uncharacterized protein</fullName>
    </submittedName>
</protein>
<sequence length="349" mass="38872">MAHLVRRLARNKMVRKLTKNELIRNNRYFQALRYSVVRHPIERGGAQVPIALKVRINSKLDIEPGSPAFFGALRGVVWADPLRIARWDHIAVWRVNHDPAATSLANVLGERVFPSPNRDLVCLIDELNPELTSAHDLLSLLGRTRIAPTSDQFTEQRNLLVVVDPPTRTAMSIATTWSRTRTVVLLTRPSPFQASTFADADALLVADTVDPKPYENLGIPLLTRFSEFDDALAQVKALVSGSVERPPGYHFAVKGRIDDLPAAVDHETDIVCVVEDGAVDASTMITFADYLAALIDRSELVAVHSRFLYSHESLIRGDRPELLLHRLISRGARMRVLSGQFTAQPVWSA</sequence>
<dbReference type="AlphaFoldDB" id="A0A7Y9I589"/>
<evidence type="ECO:0000313" key="1">
    <source>
        <dbReference type="EMBL" id="NYE69949.1"/>
    </source>
</evidence>
<name>A0A7Y9I589_9ACTN</name>
<accession>A0A7Y9I589</accession>
<evidence type="ECO:0000313" key="2">
    <source>
        <dbReference type="Proteomes" id="UP000569914"/>
    </source>
</evidence>
<comment type="caution">
    <text evidence="1">The sequence shown here is derived from an EMBL/GenBank/DDBJ whole genome shotgun (WGS) entry which is preliminary data.</text>
</comment>
<dbReference type="RefSeq" id="WP_179749065.1">
    <property type="nucleotide sequence ID" value="NZ_JACCBU010000001.1"/>
</dbReference>
<proteinExistence type="predicted"/>